<comment type="subcellular location">
    <subcellularLocation>
        <location evidence="1 9">Cell membrane</location>
        <topology evidence="1 9">Multi-pass membrane protein</topology>
    </subcellularLocation>
</comment>
<comment type="similarity">
    <text evidence="9">Belongs to the SecD/SecF family. SecD subfamily.</text>
</comment>
<evidence type="ECO:0000256" key="5">
    <source>
        <dbReference type="ARBA" id="ARBA00022927"/>
    </source>
</evidence>
<keyword evidence="8 9" id="KW-0472">Membrane</keyword>
<protein>
    <recommendedName>
        <fullName evidence="9">Protein translocase subunit SecD</fullName>
    </recommendedName>
</protein>
<dbReference type="Pfam" id="PF13721">
    <property type="entry name" value="SecD-TM1"/>
    <property type="match status" value="1"/>
</dbReference>
<dbReference type="Gene3D" id="3.30.70.3400">
    <property type="match status" value="2"/>
</dbReference>
<evidence type="ECO:0000313" key="15">
    <source>
        <dbReference type="Proteomes" id="UP001064504"/>
    </source>
</evidence>
<keyword evidence="4 9" id="KW-0812">Transmembrane</keyword>
<keyword evidence="7 9" id="KW-0811">Translocation</keyword>
<dbReference type="Pfam" id="PF02355">
    <property type="entry name" value="SecD_SecF_C"/>
    <property type="match status" value="1"/>
</dbReference>
<dbReference type="InterPro" id="IPR022813">
    <property type="entry name" value="SecD/SecF_arch_bac"/>
</dbReference>
<comment type="caution">
    <text evidence="9">Lacks conserved residue(s) required for the propagation of feature annotation.</text>
</comment>
<evidence type="ECO:0000256" key="4">
    <source>
        <dbReference type="ARBA" id="ARBA00022692"/>
    </source>
</evidence>
<organism evidence="14 15">
    <name type="scientific">Pseudomonas promysalinigenes</name>
    <dbReference type="NCBI Taxonomy" id="485898"/>
    <lineage>
        <taxon>Bacteria</taxon>
        <taxon>Pseudomonadati</taxon>
        <taxon>Pseudomonadota</taxon>
        <taxon>Gammaproteobacteria</taxon>
        <taxon>Pseudomonadales</taxon>
        <taxon>Pseudomonadaceae</taxon>
        <taxon>Pseudomonas</taxon>
    </lineage>
</organism>
<dbReference type="Gene3D" id="1.20.1640.10">
    <property type="entry name" value="Multidrug efflux transporter AcrB transmembrane domain"/>
    <property type="match status" value="1"/>
</dbReference>
<keyword evidence="3 9" id="KW-1003">Cell membrane</keyword>
<dbReference type="Proteomes" id="UP001064504">
    <property type="component" value="Chromosome"/>
</dbReference>
<dbReference type="InterPro" id="IPR048631">
    <property type="entry name" value="SecD_1st"/>
</dbReference>
<proteinExistence type="inferred from homology"/>
<feature type="transmembrane region" description="Helical" evidence="9">
    <location>
        <begin position="511"/>
        <end position="533"/>
    </location>
</feature>
<evidence type="ECO:0000259" key="13">
    <source>
        <dbReference type="Pfam" id="PF22599"/>
    </source>
</evidence>
<reference evidence="14" key="1">
    <citation type="submission" date="2022-09" db="EMBL/GenBank/DDBJ databases">
        <title>Complete genome sequence of Pseudomonas promysalinigenes strain RL-WG26, a newly isolated PGPR with the potential for plant salinity stress alleviation.</title>
        <authorList>
            <person name="Ren L."/>
            <person name="Wang G."/>
            <person name="Hu H."/>
        </authorList>
    </citation>
    <scope>NUCLEOTIDE SEQUENCE</scope>
    <source>
        <strain evidence="14">RL-WG26</strain>
    </source>
</reference>
<dbReference type="HAMAP" id="MF_01463_B">
    <property type="entry name" value="SecD_B"/>
    <property type="match status" value="1"/>
</dbReference>
<dbReference type="InterPro" id="IPR005791">
    <property type="entry name" value="SecD"/>
</dbReference>
<keyword evidence="2 9" id="KW-0813">Transport</keyword>
<evidence type="ECO:0000256" key="7">
    <source>
        <dbReference type="ARBA" id="ARBA00023010"/>
    </source>
</evidence>
<keyword evidence="5 9" id="KW-0653">Protein transport</keyword>
<accession>A0ABY6AMS3</accession>
<evidence type="ECO:0000256" key="2">
    <source>
        <dbReference type="ARBA" id="ARBA00022448"/>
    </source>
</evidence>
<dbReference type="NCBIfam" id="TIGR01129">
    <property type="entry name" value="secD"/>
    <property type="match status" value="1"/>
</dbReference>
<dbReference type="InterPro" id="IPR022646">
    <property type="entry name" value="SecD/SecF_CS"/>
</dbReference>
<evidence type="ECO:0000313" key="14">
    <source>
        <dbReference type="EMBL" id="UXH39234.1"/>
    </source>
</evidence>
<dbReference type="InterPro" id="IPR027398">
    <property type="entry name" value="SecD-TM"/>
</dbReference>
<dbReference type="RefSeq" id="WP_261744097.1">
    <property type="nucleotide sequence ID" value="NZ_CP104557.1"/>
</dbReference>
<dbReference type="PANTHER" id="PTHR30081">
    <property type="entry name" value="PROTEIN-EXPORT MEMBRANE PROTEIN SEC"/>
    <property type="match status" value="1"/>
</dbReference>
<dbReference type="Pfam" id="PF07549">
    <property type="entry name" value="Sec_GG"/>
    <property type="match status" value="1"/>
</dbReference>
<dbReference type="InterPro" id="IPR048634">
    <property type="entry name" value="SecD_SecF_C"/>
</dbReference>
<feature type="domain" description="Protein translocase subunit SecDF P1" evidence="12">
    <location>
        <begin position="231"/>
        <end position="286"/>
    </location>
</feature>
<evidence type="ECO:0000256" key="3">
    <source>
        <dbReference type="ARBA" id="ARBA00022475"/>
    </source>
</evidence>
<evidence type="ECO:0000259" key="10">
    <source>
        <dbReference type="Pfam" id="PF02355"/>
    </source>
</evidence>
<feature type="transmembrane region" description="Helical" evidence="9">
    <location>
        <begin position="483"/>
        <end position="505"/>
    </location>
</feature>
<feature type="transmembrane region" description="Helical" evidence="9">
    <location>
        <begin position="554"/>
        <end position="576"/>
    </location>
</feature>
<dbReference type="Pfam" id="PF22599">
    <property type="entry name" value="SecDF_P1_head"/>
    <property type="match status" value="1"/>
</dbReference>
<evidence type="ECO:0000256" key="8">
    <source>
        <dbReference type="ARBA" id="ARBA00023136"/>
    </source>
</evidence>
<dbReference type="Gene3D" id="3.30.1360.200">
    <property type="match status" value="1"/>
</dbReference>
<feature type="domain" description="Protein export membrane protein SecD/SecF C-terminal" evidence="10">
    <location>
        <begin position="443"/>
        <end position="606"/>
    </location>
</feature>
<name>A0ABY6AMS3_9PSED</name>
<dbReference type="SUPFAM" id="SSF82866">
    <property type="entry name" value="Multidrug efflux transporter AcrB transmembrane domain"/>
    <property type="match status" value="1"/>
</dbReference>
<feature type="domain" description="SecDF P1 head subdomain" evidence="13">
    <location>
        <begin position="299"/>
        <end position="437"/>
    </location>
</feature>
<dbReference type="Pfam" id="PF21760">
    <property type="entry name" value="SecD_1st"/>
    <property type="match status" value="1"/>
</dbReference>
<feature type="transmembrane region" description="Helical" evidence="9">
    <location>
        <begin position="582"/>
        <end position="606"/>
    </location>
</feature>
<feature type="transmembrane region" description="Helical" evidence="9">
    <location>
        <begin position="462"/>
        <end position="478"/>
    </location>
</feature>
<dbReference type="InterPro" id="IPR054384">
    <property type="entry name" value="SecDF_P1_head"/>
</dbReference>
<evidence type="ECO:0000256" key="9">
    <source>
        <dbReference type="HAMAP-Rule" id="MF_01463"/>
    </source>
</evidence>
<sequence>MLNKYPLWKYALILVVLAIGFIYSAPNLYPDDPAVQISGASSALQVKQADLDRVSKALRDAGITVKGASLGEKGSGLIRLNNQEDQLPAKDVVRKALGDDYVVALNLAQTTPQWLRNLGASPMKLGLDLSGGVHFLLEVDMDKAMTARMKVYEGEVKTLLRKERVRYRSLPPQDGAVMLGFADDATREQARALIRKNFNDFDLTTTERNDLAVLRLALTQAKVAEIREYSIKQNLTTVRNRVNELGVAEPLVQRQGANRIVVELPGVQDTAEAKRILGKTANLEFRFGAEPGASKATTEVFEFREGNRSAAVERGLIITGDQVTDAQASFDEHGRPQVNIRLDGHGGELMSRATRSNVGRSMAVIFIEQKPVTRYVKQTVDGVEKDVAVQSFQEEKKIISLATIQSPLGSQFRITGLNGQGESSELALLLRAGGLAAPMYFAEERTIGPSLGADNITKGIDASLWGMLFVSLFIIAIYRGFGVLATIALAGNMVLLLALMSLLGATLTLPGIAGIVLTMGMAVDANVLIFSRIREELAAGMSVQRAIHEGFNRAYSAIVDANLTTLLVGGILFAMGTGPVKGFAVTMSLGIFTSMFTAVMVTRALVNLTCGGRDIKKLWV</sequence>
<dbReference type="PANTHER" id="PTHR30081:SF1">
    <property type="entry name" value="PROTEIN TRANSLOCASE SUBUNIT SECD"/>
    <property type="match status" value="1"/>
</dbReference>
<comment type="function">
    <text evidence="9">Part of the Sec protein translocase complex. Interacts with the SecYEG preprotein conducting channel. SecDF uses the proton motive force (PMF) to complete protein translocation after the ATP-dependent function of SecA.</text>
</comment>
<dbReference type="InterPro" id="IPR055344">
    <property type="entry name" value="SecD_SecF_C_bact"/>
</dbReference>
<comment type="subunit">
    <text evidence="9">Forms a complex with SecF. Part of the essential Sec protein translocation apparatus which comprises SecA, SecYEG and auxiliary proteins SecDF-YajC and YidC.</text>
</comment>
<dbReference type="EMBL" id="CP104557">
    <property type="protein sequence ID" value="UXH39234.1"/>
    <property type="molecule type" value="Genomic_DNA"/>
</dbReference>
<dbReference type="NCBIfam" id="TIGR00916">
    <property type="entry name" value="2A0604s01"/>
    <property type="match status" value="1"/>
</dbReference>
<keyword evidence="15" id="KW-1185">Reference proteome</keyword>
<evidence type="ECO:0000256" key="1">
    <source>
        <dbReference type="ARBA" id="ARBA00004651"/>
    </source>
</evidence>
<evidence type="ECO:0000259" key="11">
    <source>
        <dbReference type="Pfam" id="PF13721"/>
    </source>
</evidence>
<keyword evidence="6 9" id="KW-1133">Transmembrane helix</keyword>
<feature type="domain" description="SecD export protein N-terminal TM" evidence="11">
    <location>
        <begin position="2"/>
        <end position="105"/>
    </location>
</feature>
<evidence type="ECO:0000259" key="12">
    <source>
        <dbReference type="Pfam" id="PF21760"/>
    </source>
</evidence>
<gene>
    <name evidence="9 14" type="primary">secD</name>
    <name evidence="14" type="ORF">N5C08_20040</name>
</gene>
<evidence type="ECO:0000256" key="6">
    <source>
        <dbReference type="ARBA" id="ARBA00022989"/>
    </source>
</evidence>